<feature type="transmembrane region" description="Helical" evidence="5">
    <location>
        <begin position="66"/>
        <end position="88"/>
    </location>
</feature>
<accession>A0A1I7UWC0</accession>
<dbReference type="AlphaFoldDB" id="A0A1I7UWC0"/>
<keyword evidence="4 5" id="KW-0472">Membrane</keyword>
<dbReference type="STRING" id="1561998.A0A1I7UWC0"/>
<dbReference type="Pfam" id="PF10324">
    <property type="entry name" value="7TM_GPCR_Srw"/>
    <property type="match status" value="1"/>
</dbReference>
<dbReference type="Proteomes" id="UP000095282">
    <property type="component" value="Unplaced"/>
</dbReference>
<dbReference type="SUPFAM" id="SSF81321">
    <property type="entry name" value="Family A G protein-coupled receptor-like"/>
    <property type="match status" value="1"/>
</dbReference>
<dbReference type="PANTHER" id="PTHR22751">
    <property type="entry name" value="G-PROTEIN COUPLED RECEPTOR-RELATED"/>
    <property type="match status" value="1"/>
</dbReference>
<reference evidence="8" key="1">
    <citation type="submission" date="2016-11" db="UniProtKB">
        <authorList>
            <consortium name="WormBaseParasite"/>
        </authorList>
    </citation>
    <scope>IDENTIFICATION</scope>
</reference>
<dbReference type="InterPro" id="IPR019427">
    <property type="entry name" value="7TM_GPCR_serpentine_rcpt_Srw"/>
</dbReference>
<protein>
    <submittedName>
        <fullName evidence="8">G_PROTEIN_RECEP_F1_2 domain-containing protein</fullName>
    </submittedName>
</protein>
<dbReference type="WBParaSite" id="Csp11.Scaffold630.g19994.t2">
    <property type="protein sequence ID" value="Csp11.Scaffold630.g19994.t2"/>
    <property type="gene ID" value="Csp11.Scaffold630.g19994"/>
</dbReference>
<feature type="domain" description="G-protein coupled receptors family 1 profile" evidence="6">
    <location>
        <begin position="47"/>
        <end position="275"/>
    </location>
</feature>
<dbReference type="GO" id="GO:0016020">
    <property type="term" value="C:membrane"/>
    <property type="evidence" value="ECO:0007669"/>
    <property type="project" value="UniProtKB-SubCell"/>
</dbReference>
<feature type="transmembrane region" description="Helical" evidence="5">
    <location>
        <begin position="156"/>
        <end position="174"/>
    </location>
</feature>
<evidence type="ECO:0000256" key="5">
    <source>
        <dbReference type="SAM" id="Phobius"/>
    </source>
</evidence>
<feature type="transmembrane region" description="Helical" evidence="5">
    <location>
        <begin position="219"/>
        <end position="244"/>
    </location>
</feature>
<dbReference type="InterPro" id="IPR002542">
    <property type="entry name" value="T20D4.11-like_dom"/>
</dbReference>
<keyword evidence="3 5" id="KW-1133">Transmembrane helix</keyword>
<dbReference type="InterPro" id="IPR017452">
    <property type="entry name" value="GPCR_Rhodpsn_7TM"/>
</dbReference>
<evidence type="ECO:0000256" key="2">
    <source>
        <dbReference type="ARBA" id="ARBA00022692"/>
    </source>
</evidence>
<dbReference type="GO" id="GO:0008528">
    <property type="term" value="F:G protein-coupled peptide receptor activity"/>
    <property type="evidence" value="ECO:0007669"/>
    <property type="project" value="InterPro"/>
</dbReference>
<sequence length="437" mass="50652">MGRVESYFPGLDEKSQQFWWTTLNILRHILEYFPSIEWTVALIGFIFNSIHVVVLTRKPMMTTSSFIILIGIGIHDLIVMICIILPQIGMTHPGGCDPPPSYLRLLLDLFTFSLMDLSRRASLWLGTSLSAVRWIVLKKARNLKDAKIGETRKGWYLFYVISFISFLFSVVYHNRLVIMQYDVWFPPTECEVQENTSYPLYGYAQTEIFYNNNEFLLKWWFRINGFFSKLVPCVLLFVMTILLIREFRIARETKKKIEKNENSDKDTESKVARYLKSCGVITSLKTTKCVKKSDEVDKELKAFAKSKDKDLSKIKASCKETVDCIKDLKCKPLEEDHKETLDLCGRALFQDEFKECSKKLQALKKSDKDAAKCLEDFKSETKKTTKDTCTFLKGSKDCIKAHIKKECGDDKLQGWQRFAQDSFKENDCEKAIGAKWN</sequence>
<feature type="transmembrane region" description="Helical" evidence="5">
    <location>
        <begin position="36"/>
        <end position="54"/>
    </location>
</feature>
<dbReference type="PROSITE" id="PS50262">
    <property type="entry name" value="G_PROTEIN_RECEP_F1_2"/>
    <property type="match status" value="1"/>
</dbReference>
<organism evidence="7 8">
    <name type="scientific">Caenorhabditis tropicalis</name>
    <dbReference type="NCBI Taxonomy" id="1561998"/>
    <lineage>
        <taxon>Eukaryota</taxon>
        <taxon>Metazoa</taxon>
        <taxon>Ecdysozoa</taxon>
        <taxon>Nematoda</taxon>
        <taxon>Chromadorea</taxon>
        <taxon>Rhabditida</taxon>
        <taxon>Rhabditina</taxon>
        <taxon>Rhabditomorpha</taxon>
        <taxon>Rhabditoidea</taxon>
        <taxon>Rhabditidae</taxon>
        <taxon>Peloderinae</taxon>
        <taxon>Caenorhabditis</taxon>
    </lineage>
</organism>
<keyword evidence="2 5" id="KW-0812">Transmembrane</keyword>
<dbReference type="eggNOG" id="ENOG502TH1U">
    <property type="taxonomic scope" value="Eukaryota"/>
</dbReference>
<dbReference type="PANTHER" id="PTHR22751:SF166">
    <property type="entry name" value="G-PROTEIN COUPLED RECEPTORS FAMILY 1 PROFILE DOMAIN-CONTAINING PROTEIN"/>
    <property type="match status" value="1"/>
</dbReference>
<evidence type="ECO:0000313" key="7">
    <source>
        <dbReference type="Proteomes" id="UP000095282"/>
    </source>
</evidence>
<evidence type="ECO:0000256" key="3">
    <source>
        <dbReference type="ARBA" id="ARBA00022989"/>
    </source>
</evidence>
<feature type="transmembrane region" description="Helical" evidence="5">
    <location>
        <begin position="117"/>
        <end position="136"/>
    </location>
</feature>
<proteinExistence type="predicted"/>
<evidence type="ECO:0000259" key="6">
    <source>
        <dbReference type="PROSITE" id="PS50262"/>
    </source>
</evidence>
<evidence type="ECO:0000256" key="4">
    <source>
        <dbReference type="ARBA" id="ARBA00023136"/>
    </source>
</evidence>
<dbReference type="Pfam" id="PF01579">
    <property type="entry name" value="DUF19"/>
    <property type="match status" value="1"/>
</dbReference>
<keyword evidence="7" id="KW-1185">Reference proteome</keyword>
<name>A0A1I7UWC0_9PELO</name>
<evidence type="ECO:0000256" key="1">
    <source>
        <dbReference type="ARBA" id="ARBA00004370"/>
    </source>
</evidence>
<comment type="subcellular location">
    <subcellularLocation>
        <location evidence="1">Membrane</location>
    </subcellularLocation>
</comment>
<dbReference type="Gene3D" id="1.20.1070.10">
    <property type="entry name" value="Rhodopsin 7-helix transmembrane proteins"/>
    <property type="match status" value="1"/>
</dbReference>
<evidence type="ECO:0000313" key="8">
    <source>
        <dbReference type="WBParaSite" id="Csp11.Scaffold630.g19994.t2"/>
    </source>
</evidence>